<reference evidence="3 4" key="1">
    <citation type="submission" date="2018-05" db="EMBL/GenBank/DDBJ databases">
        <title>Evolution of small genomes with special reference to Mycobacterium leprae.</title>
        <authorList>
            <person name="Mohanty P.S."/>
            <person name="Bansal A.K."/>
            <person name="Gupta U.D."/>
            <person name="Naaz F."/>
            <person name="Dwivedi V.D."/>
            <person name="Singh H."/>
            <person name="Gupta G."/>
            <person name="Sharma S."/>
            <person name="Arora M."/>
        </authorList>
    </citation>
    <scope>NUCLEOTIDE SEQUENCE [LARGE SCALE GENOMIC DNA]</scope>
    <source>
        <strain evidence="3 4">MRHRU-235-G</strain>
    </source>
</reference>
<organism evidence="3 4">
    <name type="scientific">Mycobacterium leprae</name>
    <dbReference type="NCBI Taxonomy" id="1769"/>
    <lineage>
        <taxon>Bacteria</taxon>
        <taxon>Bacillati</taxon>
        <taxon>Actinomycetota</taxon>
        <taxon>Actinomycetes</taxon>
        <taxon>Mycobacteriales</taxon>
        <taxon>Mycobacteriaceae</taxon>
        <taxon>Mycobacterium</taxon>
    </lineage>
</organism>
<feature type="region of interest" description="Disordered" evidence="1">
    <location>
        <begin position="71"/>
        <end position="120"/>
    </location>
</feature>
<gene>
    <name evidence="3" type="ORF">DIJ64_11520</name>
</gene>
<dbReference type="Proteomes" id="UP000249682">
    <property type="component" value="Chromosome"/>
</dbReference>
<dbReference type="Gene3D" id="1.10.287.850">
    <property type="entry name" value="HP0062-like domain"/>
    <property type="match status" value="1"/>
</dbReference>
<feature type="compositionally biased region" description="Basic and acidic residues" evidence="1">
    <location>
        <begin position="108"/>
        <end position="120"/>
    </location>
</feature>
<evidence type="ECO:0000313" key="4">
    <source>
        <dbReference type="Proteomes" id="UP000249682"/>
    </source>
</evidence>
<protein>
    <submittedName>
        <fullName evidence="3">PE family protein</fullName>
    </submittedName>
</protein>
<feature type="compositionally biased region" description="Low complexity" evidence="1">
    <location>
        <begin position="74"/>
        <end position="83"/>
    </location>
</feature>
<evidence type="ECO:0000259" key="2">
    <source>
        <dbReference type="Pfam" id="PF00934"/>
    </source>
</evidence>
<dbReference type="Pfam" id="PF00934">
    <property type="entry name" value="PE"/>
    <property type="match status" value="1"/>
</dbReference>
<feature type="domain" description="PE" evidence="2">
    <location>
        <begin position="14"/>
        <end position="76"/>
    </location>
</feature>
<sequence length="120" mass="12785">MQTLGHRCAVGIHNEATATTSGILLLAVCAVSKTAAGYLTMYTQKYQENITIAAAILDHFSAALSTNASEHWATKATPAKPAADPSEADTSTADLNTSNNRYYPKGTTNKEIHLQSTTRD</sequence>
<proteinExistence type="predicted"/>
<dbReference type="AlphaFoldDB" id="A0AAD0KXL3"/>
<dbReference type="InterPro" id="IPR000084">
    <property type="entry name" value="PE-PGRS_N"/>
</dbReference>
<evidence type="ECO:0000256" key="1">
    <source>
        <dbReference type="SAM" id="MobiDB-lite"/>
    </source>
</evidence>
<name>A0AAD0KXL3_MYCLR</name>
<feature type="compositionally biased region" description="Polar residues" evidence="1">
    <location>
        <begin position="88"/>
        <end position="107"/>
    </location>
</feature>
<dbReference type="EMBL" id="CP029543">
    <property type="protein sequence ID" value="AWV48461.1"/>
    <property type="molecule type" value="Genomic_DNA"/>
</dbReference>
<dbReference type="RefSeq" id="WP_041323160.1">
    <property type="nucleotide sequence ID" value="NZ_CP029543.1"/>
</dbReference>
<evidence type="ECO:0000313" key="3">
    <source>
        <dbReference type="EMBL" id="AWV48461.1"/>
    </source>
</evidence>
<accession>A0AAD0KXL3</accession>